<dbReference type="AlphaFoldDB" id="A0A4D6YBK4"/>
<organism evidence="3 4">
    <name type="scientific">Buchnera aphidicola subsp. Melaphis rhois</name>
    <dbReference type="NCBI Taxonomy" id="118103"/>
    <lineage>
        <taxon>Bacteria</taxon>
        <taxon>Pseudomonadati</taxon>
        <taxon>Pseudomonadota</taxon>
        <taxon>Gammaproteobacteria</taxon>
        <taxon>Enterobacterales</taxon>
        <taxon>Erwiniaceae</taxon>
        <taxon>Buchnera</taxon>
    </lineage>
</organism>
<name>A0A4D6YBK4_BUCMH</name>
<gene>
    <name evidence="3" type="ORF">D9V73_02275</name>
</gene>
<reference evidence="3 4" key="1">
    <citation type="submission" date="2018-10" db="EMBL/GenBank/DDBJ databases">
        <title>Comparative functional genomics of the obligate endosymbiont Buchnera aphidicola.</title>
        <authorList>
            <person name="Chong R.A."/>
        </authorList>
    </citation>
    <scope>NUCLEOTIDE SEQUENCE [LARGE SCALE GENOMIC DNA]</scope>
    <source>
        <strain evidence="3 4">Mrh</strain>
    </source>
</reference>
<evidence type="ECO:0000313" key="3">
    <source>
        <dbReference type="EMBL" id="QCI23448.1"/>
    </source>
</evidence>
<dbReference type="InterPro" id="IPR027471">
    <property type="entry name" value="YbeD-like_sf"/>
</dbReference>
<comment type="similarity">
    <text evidence="1 2">Belongs to the UPF0250 family.</text>
</comment>
<evidence type="ECO:0000256" key="2">
    <source>
        <dbReference type="HAMAP-Rule" id="MF_00659"/>
    </source>
</evidence>
<dbReference type="GO" id="GO:0005829">
    <property type="term" value="C:cytosol"/>
    <property type="evidence" value="ECO:0007669"/>
    <property type="project" value="TreeGrafter"/>
</dbReference>
<dbReference type="RefSeq" id="WP_158336662.1">
    <property type="nucleotide sequence ID" value="NZ_CP033004.1"/>
</dbReference>
<dbReference type="OrthoDB" id="9793424at2"/>
<dbReference type="Pfam" id="PF04359">
    <property type="entry name" value="DUF493"/>
    <property type="match status" value="1"/>
</dbReference>
<dbReference type="Gene3D" id="3.30.70.260">
    <property type="match status" value="1"/>
</dbReference>
<dbReference type="PANTHER" id="PTHR38036:SF1">
    <property type="entry name" value="UPF0250 PROTEIN YBED"/>
    <property type="match status" value="1"/>
</dbReference>
<dbReference type="PANTHER" id="PTHR38036">
    <property type="entry name" value="UPF0250 PROTEIN YBED"/>
    <property type="match status" value="1"/>
</dbReference>
<protein>
    <recommendedName>
        <fullName evidence="2">UPF0250 protein D9V73_02275</fullName>
    </recommendedName>
</protein>
<dbReference type="EMBL" id="CP033004">
    <property type="protein sequence ID" value="QCI23448.1"/>
    <property type="molecule type" value="Genomic_DNA"/>
</dbReference>
<dbReference type="SUPFAM" id="SSF117991">
    <property type="entry name" value="YbeD/HP0495-like"/>
    <property type="match status" value="1"/>
</dbReference>
<evidence type="ECO:0000256" key="1">
    <source>
        <dbReference type="ARBA" id="ARBA00008460"/>
    </source>
</evidence>
<evidence type="ECO:0000313" key="4">
    <source>
        <dbReference type="Proteomes" id="UP000298566"/>
    </source>
</evidence>
<dbReference type="NCBIfam" id="NF003447">
    <property type="entry name" value="PRK04998.1"/>
    <property type="match status" value="1"/>
</dbReference>
<dbReference type="InterPro" id="IPR007454">
    <property type="entry name" value="UPF0250_YbeD-like"/>
</dbReference>
<sequence length="87" mass="10041">MKNKLEKMLKFPCLFTYKIIGLAQPELIDQIIKVIQCKLPGDYIPQIKSSNKGNYLSISITICANNFEQIESLYHELSDIHLVRMVL</sequence>
<dbReference type="Proteomes" id="UP000298566">
    <property type="component" value="Chromosome"/>
</dbReference>
<proteinExistence type="inferred from homology"/>
<accession>A0A4D6YBK4</accession>
<dbReference type="HAMAP" id="MF_00659">
    <property type="entry name" value="UPF0250"/>
    <property type="match status" value="1"/>
</dbReference>